<accession>A0AAW2C7B8</accession>
<reference evidence="1 2" key="1">
    <citation type="submission" date="2024-01" db="EMBL/GenBank/DDBJ databases">
        <title>A telomere-to-telomere, gap-free genome of sweet tea (Lithocarpus litseifolius).</title>
        <authorList>
            <person name="Zhou J."/>
        </authorList>
    </citation>
    <scope>NUCLEOTIDE SEQUENCE [LARGE SCALE GENOMIC DNA]</scope>
    <source>
        <strain evidence="1">Zhou-2022a</strain>
        <tissue evidence="1">Leaf</tissue>
    </source>
</reference>
<protein>
    <submittedName>
        <fullName evidence="1">Uncharacterized protein</fullName>
    </submittedName>
</protein>
<evidence type="ECO:0000313" key="2">
    <source>
        <dbReference type="Proteomes" id="UP001459277"/>
    </source>
</evidence>
<comment type="caution">
    <text evidence="1">The sequence shown here is derived from an EMBL/GenBank/DDBJ whole genome shotgun (WGS) entry which is preliminary data.</text>
</comment>
<dbReference type="Proteomes" id="UP001459277">
    <property type="component" value="Unassembled WGS sequence"/>
</dbReference>
<proteinExistence type="predicted"/>
<dbReference type="EMBL" id="JAZDWU010000008">
    <property type="protein sequence ID" value="KAK9993457.1"/>
    <property type="molecule type" value="Genomic_DNA"/>
</dbReference>
<dbReference type="AlphaFoldDB" id="A0AAW2C7B8"/>
<evidence type="ECO:0000313" key="1">
    <source>
        <dbReference type="EMBL" id="KAK9993457.1"/>
    </source>
</evidence>
<sequence length="68" mass="7442">MVKTSFGEVARIGNQVMLLKHGLLKEVTTIITQILVLKTKIACTIPRSYGGKACNYDPHGNVIGQKPF</sequence>
<keyword evidence="2" id="KW-1185">Reference proteome</keyword>
<gene>
    <name evidence="1" type="ORF">SO802_023160</name>
</gene>
<name>A0AAW2C7B8_9ROSI</name>
<organism evidence="1 2">
    <name type="scientific">Lithocarpus litseifolius</name>
    <dbReference type="NCBI Taxonomy" id="425828"/>
    <lineage>
        <taxon>Eukaryota</taxon>
        <taxon>Viridiplantae</taxon>
        <taxon>Streptophyta</taxon>
        <taxon>Embryophyta</taxon>
        <taxon>Tracheophyta</taxon>
        <taxon>Spermatophyta</taxon>
        <taxon>Magnoliopsida</taxon>
        <taxon>eudicotyledons</taxon>
        <taxon>Gunneridae</taxon>
        <taxon>Pentapetalae</taxon>
        <taxon>rosids</taxon>
        <taxon>fabids</taxon>
        <taxon>Fagales</taxon>
        <taxon>Fagaceae</taxon>
        <taxon>Lithocarpus</taxon>
    </lineage>
</organism>